<evidence type="ECO:0000313" key="1">
    <source>
        <dbReference type="Ensembl" id="ENSBTAP00000077689.1"/>
    </source>
</evidence>
<organism evidence="1 2">
    <name type="scientific">Bos taurus</name>
    <name type="common">Bovine</name>
    <dbReference type="NCBI Taxonomy" id="9913"/>
    <lineage>
        <taxon>Eukaryota</taxon>
        <taxon>Metazoa</taxon>
        <taxon>Chordata</taxon>
        <taxon>Craniata</taxon>
        <taxon>Vertebrata</taxon>
        <taxon>Euteleostomi</taxon>
        <taxon>Mammalia</taxon>
        <taxon>Eutheria</taxon>
        <taxon>Laurasiatheria</taxon>
        <taxon>Artiodactyla</taxon>
        <taxon>Ruminantia</taxon>
        <taxon>Pecora</taxon>
        <taxon>Bovidae</taxon>
        <taxon>Bovinae</taxon>
        <taxon>Bos</taxon>
    </lineage>
</organism>
<keyword evidence="2" id="KW-1185">Reference proteome</keyword>
<evidence type="ECO:0000313" key="2">
    <source>
        <dbReference type="Proteomes" id="UP000009136"/>
    </source>
</evidence>
<accession>A0AAA9S347</accession>
<reference evidence="1" key="1">
    <citation type="submission" date="2018-03" db="EMBL/GenBank/DDBJ databases">
        <title>ARS-UCD1.2.</title>
        <authorList>
            <person name="Rosen B.D."/>
            <person name="Bickhart D.M."/>
            <person name="Koren S."/>
            <person name="Schnabel R.D."/>
            <person name="Hall R."/>
            <person name="Zimin A."/>
            <person name="Dreischer C."/>
            <person name="Schultheiss S."/>
            <person name="Schroeder S.G."/>
            <person name="Elsik C.G."/>
            <person name="Couldrey C."/>
            <person name="Liu G.E."/>
            <person name="Van Tassell C.P."/>
            <person name="Phillippy A.M."/>
            <person name="Smith T.P.L."/>
            <person name="Medrano J.F."/>
        </authorList>
    </citation>
    <scope>NUCLEOTIDE SEQUENCE [LARGE SCALE GENOMIC DNA]</scope>
    <source>
        <strain evidence="1">Hereford</strain>
    </source>
</reference>
<reference evidence="1" key="2">
    <citation type="submission" date="2025-08" db="UniProtKB">
        <authorList>
            <consortium name="Ensembl"/>
        </authorList>
    </citation>
    <scope>IDENTIFICATION</scope>
    <source>
        <strain evidence="1">Hereford</strain>
    </source>
</reference>
<dbReference type="Ensembl" id="ENSBTAT00000103218.1">
    <property type="protein sequence ID" value="ENSBTAP00000077689.1"/>
    <property type="gene ID" value="ENSBTAG00000067665.1"/>
</dbReference>
<dbReference type="AlphaFoldDB" id="A0AAA9S347"/>
<name>A0AAA9S347_BOVIN</name>
<reference evidence="1" key="3">
    <citation type="submission" date="2025-09" db="UniProtKB">
        <authorList>
            <consortium name="Ensembl"/>
        </authorList>
    </citation>
    <scope>IDENTIFICATION</scope>
    <source>
        <strain evidence="1">Hereford</strain>
    </source>
</reference>
<dbReference type="Proteomes" id="UP000009136">
    <property type="component" value="Chromosome 1"/>
</dbReference>
<proteinExistence type="predicted"/>
<dbReference type="GeneTree" id="ENSGT01020000234487"/>
<sequence length="40" mass="4490">MLASYSACLFWGVCTALLAVALAYYFYWTAILSEGPCTRY</sequence>
<protein>
    <submittedName>
        <fullName evidence="1">Uncharacterized protein</fullName>
    </submittedName>
</protein>